<gene>
    <name evidence="2" type="ORF">HYZ11_00380</name>
</gene>
<evidence type="ECO:0000313" key="2">
    <source>
        <dbReference type="EMBL" id="MBI3126044.1"/>
    </source>
</evidence>
<dbReference type="PANTHER" id="PTHR43861">
    <property type="entry name" value="TRANS-ACONITATE 2-METHYLTRANSFERASE-RELATED"/>
    <property type="match status" value="1"/>
</dbReference>
<proteinExistence type="predicted"/>
<dbReference type="Pfam" id="PF13489">
    <property type="entry name" value="Methyltransf_23"/>
    <property type="match status" value="1"/>
</dbReference>
<dbReference type="Proteomes" id="UP000782312">
    <property type="component" value="Unassembled WGS sequence"/>
</dbReference>
<dbReference type="InterPro" id="IPR029063">
    <property type="entry name" value="SAM-dependent_MTases_sf"/>
</dbReference>
<protein>
    <submittedName>
        <fullName evidence="2">Class I SAM-dependent methyltransferase</fullName>
    </submittedName>
</protein>
<dbReference type="AlphaFoldDB" id="A0A932HUS4"/>
<organism evidence="2 3">
    <name type="scientific">Tectimicrobiota bacterium</name>
    <dbReference type="NCBI Taxonomy" id="2528274"/>
    <lineage>
        <taxon>Bacteria</taxon>
        <taxon>Pseudomonadati</taxon>
        <taxon>Nitrospinota/Tectimicrobiota group</taxon>
        <taxon>Candidatus Tectimicrobiota</taxon>
    </lineage>
</organism>
<accession>A0A932HUS4</accession>
<evidence type="ECO:0000256" key="1">
    <source>
        <dbReference type="ARBA" id="ARBA00022679"/>
    </source>
</evidence>
<keyword evidence="1" id="KW-0808">Transferase</keyword>
<dbReference type="PANTHER" id="PTHR43861:SF3">
    <property type="entry name" value="PUTATIVE (AFU_ORTHOLOGUE AFUA_2G14390)-RELATED"/>
    <property type="match status" value="1"/>
</dbReference>
<dbReference type="GO" id="GO:0008168">
    <property type="term" value="F:methyltransferase activity"/>
    <property type="evidence" value="ECO:0007669"/>
    <property type="project" value="UniProtKB-KW"/>
</dbReference>
<dbReference type="CDD" id="cd02440">
    <property type="entry name" value="AdoMet_MTases"/>
    <property type="match status" value="1"/>
</dbReference>
<comment type="caution">
    <text evidence="2">The sequence shown here is derived from an EMBL/GenBank/DDBJ whole genome shotgun (WGS) entry which is preliminary data.</text>
</comment>
<reference evidence="2" key="1">
    <citation type="submission" date="2020-07" db="EMBL/GenBank/DDBJ databases">
        <title>Huge and variable diversity of episymbiotic CPR bacteria and DPANN archaea in groundwater ecosystems.</title>
        <authorList>
            <person name="He C.Y."/>
            <person name="Keren R."/>
            <person name="Whittaker M."/>
            <person name="Farag I.F."/>
            <person name="Doudna J."/>
            <person name="Cate J.H.D."/>
            <person name="Banfield J.F."/>
        </authorList>
    </citation>
    <scope>NUCLEOTIDE SEQUENCE</scope>
    <source>
        <strain evidence="2">NC_groundwater_763_Ag_S-0.2um_68_21</strain>
    </source>
</reference>
<dbReference type="GO" id="GO:0032259">
    <property type="term" value="P:methylation"/>
    <property type="evidence" value="ECO:0007669"/>
    <property type="project" value="UniProtKB-KW"/>
</dbReference>
<evidence type="ECO:0000313" key="3">
    <source>
        <dbReference type="Proteomes" id="UP000782312"/>
    </source>
</evidence>
<name>A0A932HUS4_UNCTE</name>
<dbReference type="SUPFAM" id="SSF53335">
    <property type="entry name" value="S-adenosyl-L-methionine-dependent methyltransferases"/>
    <property type="match status" value="1"/>
</dbReference>
<sequence>MKEYDIRPKAVFDEFLDISRREAERLFRDKSFFVEIPCPACDSSRCEHAFDKYGFTYLTCLGCGSLYLSPRPSYERLDAYYRDSQAVEHWAEVFYKETERARRAQIVRPRALLVKEWAEKLCLRGTFADVGSGFGVLLEEIRDLGMFDRIVGVEPSAALAEICRGRGFEVVEKKMEEIVPGEIGAVFATNFEVIEHVFNPYEFLEALGRALVPGGVVLFTTLVVSGFDLQELWSASKSICPPLHVNLMSTVGIEALLGRCGMEPLELSTPGRLDVDILRNALAECPGVAVSRFARAVASAPEATRAAFQAFLQENRLSSHVRVVARVR</sequence>
<dbReference type="EMBL" id="JACPUR010000001">
    <property type="protein sequence ID" value="MBI3126044.1"/>
    <property type="molecule type" value="Genomic_DNA"/>
</dbReference>
<keyword evidence="2" id="KW-0489">Methyltransferase</keyword>
<dbReference type="Gene3D" id="3.40.50.150">
    <property type="entry name" value="Vaccinia Virus protein VP39"/>
    <property type="match status" value="1"/>
</dbReference>